<dbReference type="InterPro" id="IPR053177">
    <property type="entry name" value="ADP-glucose_phosphorylase"/>
</dbReference>
<dbReference type="PANTHER" id="PTHR42763">
    <property type="entry name" value="ADP-GLUCOSE PHOSPHORYLASE"/>
    <property type="match status" value="1"/>
</dbReference>
<dbReference type="SUPFAM" id="SSF54197">
    <property type="entry name" value="HIT-like"/>
    <property type="match status" value="2"/>
</dbReference>
<feature type="domain" description="DUF4921" evidence="2">
    <location>
        <begin position="125"/>
        <end position="337"/>
    </location>
</feature>
<gene>
    <name evidence="3" type="ORF">A3C88_01035</name>
</gene>
<name>A0A1F8FY45_9BACT</name>
<feature type="active site" description="Tele-UMP-histidine intermediate" evidence="1">
    <location>
        <position position="172"/>
    </location>
</feature>
<evidence type="ECO:0000256" key="1">
    <source>
        <dbReference type="PIRSR" id="PIRSR000808-1"/>
    </source>
</evidence>
<dbReference type="GO" id="GO:0008270">
    <property type="term" value="F:zinc ion binding"/>
    <property type="evidence" value="ECO:0007669"/>
    <property type="project" value="InterPro"/>
</dbReference>
<dbReference type="GO" id="GO:0006012">
    <property type="term" value="P:galactose metabolic process"/>
    <property type="evidence" value="ECO:0007669"/>
    <property type="project" value="InterPro"/>
</dbReference>
<evidence type="ECO:0000259" key="2">
    <source>
        <dbReference type="Pfam" id="PF16268"/>
    </source>
</evidence>
<dbReference type="Proteomes" id="UP000178117">
    <property type="component" value="Unassembled WGS sequence"/>
</dbReference>
<dbReference type="PIRSF" id="PIRSF000808">
    <property type="entry name" value="GalT"/>
    <property type="match status" value="1"/>
</dbReference>
<reference evidence="3 4" key="1">
    <citation type="journal article" date="2016" name="Nat. Commun.">
        <title>Thousands of microbial genomes shed light on interconnected biogeochemical processes in an aquifer system.</title>
        <authorList>
            <person name="Anantharaman K."/>
            <person name="Brown C.T."/>
            <person name="Hug L.A."/>
            <person name="Sharon I."/>
            <person name="Castelle C.J."/>
            <person name="Probst A.J."/>
            <person name="Thomas B.C."/>
            <person name="Singh A."/>
            <person name="Wilkins M.J."/>
            <person name="Karaoz U."/>
            <person name="Brodie E.L."/>
            <person name="Williams K.H."/>
            <person name="Hubbard S.S."/>
            <person name="Banfield J.F."/>
        </authorList>
    </citation>
    <scope>NUCLEOTIDE SEQUENCE [LARGE SCALE GENOMIC DNA]</scope>
</reference>
<dbReference type="GO" id="GO:0008108">
    <property type="term" value="F:UDP-glucose:hexose-1-phosphate uridylyltransferase activity"/>
    <property type="evidence" value="ECO:0007669"/>
    <property type="project" value="InterPro"/>
</dbReference>
<dbReference type="PANTHER" id="PTHR42763:SF2">
    <property type="entry name" value="ADP-GLUCOSE PHOSPHORYLASE"/>
    <property type="match status" value="1"/>
</dbReference>
<dbReference type="AlphaFoldDB" id="A0A1F8FY45"/>
<evidence type="ECO:0000313" key="4">
    <source>
        <dbReference type="Proteomes" id="UP000178117"/>
    </source>
</evidence>
<evidence type="ECO:0000313" key="3">
    <source>
        <dbReference type="EMBL" id="OGN17891.1"/>
    </source>
</evidence>
<proteinExistence type="predicted"/>
<dbReference type="Gene3D" id="3.30.428.10">
    <property type="entry name" value="HIT-like"/>
    <property type="match status" value="2"/>
</dbReference>
<dbReference type="Pfam" id="PF16268">
    <property type="entry name" value="DUF4921"/>
    <property type="match status" value="1"/>
</dbReference>
<organism evidence="3 4">
    <name type="scientific">Candidatus Yanofskybacteria bacterium RIFCSPHIGHO2_02_FULL_50_12</name>
    <dbReference type="NCBI Taxonomy" id="1802685"/>
    <lineage>
        <taxon>Bacteria</taxon>
        <taxon>Candidatus Yanofskyibacteriota</taxon>
    </lineage>
</organism>
<dbReference type="EMBL" id="MGJZ01000002">
    <property type="protein sequence ID" value="OGN17891.1"/>
    <property type="molecule type" value="Genomic_DNA"/>
</dbReference>
<comment type="caution">
    <text evidence="3">The sequence shown here is derived from an EMBL/GenBank/DDBJ whole genome shotgun (WGS) entry which is preliminary data.</text>
</comment>
<accession>A0A1F8FY45</accession>
<dbReference type="InterPro" id="IPR032576">
    <property type="entry name" value="DUF4921"/>
</dbReference>
<sequence length="342" mass="38600">MLNEFRQDPVSGDWVLFATQRAKRPGAKEKDAFYQTAEECLFEPHKLSNQEKPVAAYYQGKAVDISDPDALVGAGWTTVVLPNKFPALKHGICVPAVARGPFLVAEGAGFHELVITRDHEKHFAQFTEAETAEVLQAYLDRFKTIAADNCGEYVMIFHNHGHLAGASIYHNHSQILSMPIIPTGILKNIRGAQDYFEKTGKRVHEVLLQWERDEQKRIIFENEKFIVLCPFVSRTPYEMRIFPKSASAYFGEMSADDLPQLAQALNQAIGRLDHALGNADYNFFIHTAPPKRADAPSYDFYHWHIEIMPRFSIDAGLEFGTNVFVNPVDPDEAAEQLRNAHV</sequence>
<protein>
    <recommendedName>
        <fullName evidence="2">DUF4921 domain-containing protein</fullName>
    </recommendedName>
</protein>
<dbReference type="InterPro" id="IPR001937">
    <property type="entry name" value="GalP_UDPtransf1"/>
</dbReference>
<dbReference type="STRING" id="1802685.A3C88_01035"/>
<dbReference type="InterPro" id="IPR036265">
    <property type="entry name" value="HIT-like_sf"/>
</dbReference>